<evidence type="ECO:0000256" key="1">
    <source>
        <dbReference type="SAM" id="Phobius"/>
    </source>
</evidence>
<keyword evidence="3" id="KW-1185">Reference proteome</keyword>
<reference evidence="3" key="1">
    <citation type="journal article" date="2014" name="Nat. Genet.">
        <title>A reference genome for common bean and genome-wide analysis of dual domestications.</title>
        <authorList>
            <person name="Schmutz J."/>
            <person name="McClean P.E."/>
            <person name="Mamidi S."/>
            <person name="Wu G.A."/>
            <person name="Cannon S.B."/>
            <person name="Grimwood J."/>
            <person name="Jenkins J."/>
            <person name="Shu S."/>
            <person name="Song Q."/>
            <person name="Chavarro C."/>
            <person name="Torres-Torres M."/>
            <person name="Geffroy V."/>
            <person name="Moghaddam S.M."/>
            <person name="Gao D."/>
            <person name="Abernathy B."/>
            <person name="Barry K."/>
            <person name="Blair M."/>
            <person name="Brick M.A."/>
            <person name="Chovatia M."/>
            <person name="Gepts P."/>
            <person name="Goodstein D.M."/>
            <person name="Gonzales M."/>
            <person name="Hellsten U."/>
            <person name="Hyten D.L."/>
            <person name="Jia G."/>
            <person name="Kelly J.D."/>
            <person name="Kudrna D."/>
            <person name="Lee R."/>
            <person name="Richard M.M."/>
            <person name="Miklas P.N."/>
            <person name="Osorno J.M."/>
            <person name="Rodrigues J."/>
            <person name="Thareau V."/>
            <person name="Urrea C.A."/>
            <person name="Wang M."/>
            <person name="Yu Y."/>
            <person name="Zhang M."/>
            <person name="Wing R.A."/>
            <person name="Cregan P.B."/>
            <person name="Rokhsar D.S."/>
            <person name="Jackson S.A."/>
        </authorList>
    </citation>
    <scope>NUCLEOTIDE SEQUENCE [LARGE SCALE GENOMIC DNA]</scope>
    <source>
        <strain evidence="3">cv. G19833</strain>
    </source>
</reference>
<keyword evidence="1" id="KW-1133">Transmembrane helix</keyword>
<dbReference type="OMA" id="FRVHANS"/>
<feature type="transmembrane region" description="Helical" evidence="1">
    <location>
        <begin position="141"/>
        <end position="162"/>
    </location>
</feature>
<gene>
    <name evidence="2" type="ORF">PHAVU_010G045000g</name>
</gene>
<sequence>MEKFDEHEINYDQRDEATSKGEFGEIIRGLPFISMKNYPPHFPINKEIYKVFEMFDNDYDVFDNVYDVMQKESRLPLLSHHDLPILSHLIVNKMFKGFCKQIKKESHSPYGAIEIDEENGYPYMTQNQFTIHKKHPEQHDFTIWATFYTGQLGIACCLGNPFDMFSKLKGTGKVKEQSLLSFGEALPVFLPSMTLSAMFFLNFIYTTILTRPLPFRVPANSILLLLLFYYIMALAEAMSGSGVLWGSVQISALSFVSGGAIGLMMLIGSIIMMVKFYFKRSFSLN</sequence>
<dbReference type="Proteomes" id="UP000000226">
    <property type="component" value="Chromosome 10"/>
</dbReference>
<dbReference type="OrthoDB" id="1436409at2759"/>
<protein>
    <submittedName>
        <fullName evidence="2">Uncharacterized protein</fullName>
    </submittedName>
</protein>
<organism evidence="2 3">
    <name type="scientific">Phaseolus vulgaris</name>
    <name type="common">Kidney bean</name>
    <name type="synonym">French bean</name>
    <dbReference type="NCBI Taxonomy" id="3885"/>
    <lineage>
        <taxon>Eukaryota</taxon>
        <taxon>Viridiplantae</taxon>
        <taxon>Streptophyta</taxon>
        <taxon>Embryophyta</taxon>
        <taxon>Tracheophyta</taxon>
        <taxon>Spermatophyta</taxon>
        <taxon>Magnoliopsida</taxon>
        <taxon>eudicotyledons</taxon>
        <taxon>Gunneridae</taxon>
        <taxon>Pentapetalae</taxon>
        <taxon>rosids</taxon>
        <taxon>fabids</taxon>
        <taxon>Fabales</taxon>
        <taxon>Fabaceae</taxon>
        <taxon>Papilionoideae</taxon>
        <taxon>50 kb inversion clade</taxon>
        <taxon>NPAAA clade</taxon>
        <taxon>indigoferoid/millettioid clade</taxon>
        <taxon>Phaseoleae</taxon>
        <taxon>Phaseolus</taxon>
    </lineage>
</organism>
<keyword evidence="1" id="KW-0472">Membrane</keyword>
<dbReference type="Gramene" id="ESW06398">
    <property type="protein sequence ID" value="ESW06398"/>
    <property type="gene ID" value="PHAVU_010G045000g"/>
</dbReference>
<keyword evidence="1" id="KW-0812">Transmembrane</keyword>
<dbReference type="EMBL" id="CM002297">
    <property type="protein sequence ID" value="ESW06398.1"/>
    <property type="molecule type" value="Genomic_DNA"/>
</dbReference>
<feature type="transmembrane region" description="Helical" evidence="1">
    <location>
        <begin position="182"/>
        <end position="205"/>
    </location>
</feature>
<accession>V7AP74</accession>
<proteinExistence type="predicted"/>
<evidence type="ECO:0000313" key="3">
    <source>
        <dbReference type="Proteomes" id="UP000000226"/>
    </source>
</evidence>
<feature type="transmembrane region" description="Helical" evidence="1">
    <location>
        <begin position="217"/>
        <end position="235"/>
    </location>
</feature>
<evidence type="ECO:0000313" key="2">
    <source>
        <dbReference type="EMBL" id="ESW06398.1"/>
    </source>
</evidence>
<name>V7AP74_PHAVU</name>
<dbReference type="AlphaFoldDB" id="V7AP74"/>
<feature type="transmembrane region" description="Helical" evidence="1">
    <location>
        <begin position="255"/>
        <end position="278"/>
    </location>
</feature>